<dbReference type="InterPro" id="IPR014940">
    <property type="entry name" value="BAAT_C"/>
</dbReference>
<keyword evidence="3" id="KW-0378">Hydrolase</keyword>
<dbReference type="GO" id="GO:0006631">
    <property type="term" value="P:fatty acid metabolic process"/>
    <property type="evidence" value="ECO:0007669"/>
    <property type="project" value="TreeGrafter"/>
</dbReference>
<organism evidence="3 4">
    <name type="scientific">Pseudomarimonas arenosa</name>
    <dbReference type="NCBI Taxonomy" id="2774145"/>
    <lineage>
        <taxon>Bacteria</taxon>
        <taxon>Pseudomonadati</taxon>
        <taxon>Pseudomonadota</taxon>
        <taxon>Gammaproteobacteria</taxon>
        <taxon>Lysobacterales</taxon>
        <taxon>Lysobacteraceae</taxon>
        <taxon>Pseudomarimonas</taxon>
    </lineage>
</organism>
<dbReference type="Gene3D" id="3.40.50.1820">
    <property type="entry name" value="alpha/beta hydrolase"/>
    <property type="match status" value="1"/>
</dbReference>
<evidence type="ECO:0000259" key="2">
    <source>
        <dbReference type="Pfam" id="PF08840"/>
    </source>
</evidence>
<feature type="signal peptide" evidence="1">
    <location>
        <begin position="1"/>
        <end position="18"/>
    </location>
</feature>
<dbReference type="AlphaFoldDB" id="A0AAW3ZK11"/>
<gene>
    <name evidence="3" type="ORF">IFO71_04745</name>
</gene>
<feature type="domain" description="BAAT/Acyl-CoA thioester hydrolase C-terminal" evidence="2">
    <location>
        <begin position="82"/>
        <end position="256"/>
    </location>
</feature>
<protein>
    <submittedName>
        <fullName evidence="3">Alpha/beta fold hydrolase</fullName>
    </submittedName>
</protein>
<proteinExistence type="predicted"/>
<dbReference type="RefSeq" id="WP_192028391.1">
    <property type="nucleotide sequence ID" value="NZ_JACYTR010000006.1"/>
</dbReference>
<dbReference type="GO" id="GO:0006637">
    <property type="term" value="P:acyl-CoA metabolic process"/>
    <property type="evidence" value="ECO:0007669"/>
    <property type="project" value="TreeGrafter"/>
</dbReference>
<dbReference type="PANTHER" id="PTHR10824:SF4">
    <property type="entry name" value="ACYL-COENZYME A THIOESTERASE 1-LIKE"/>
    <property type="match status" value="1"/>
</dbReference>
<evidence type="ECO:0000256" key="1">
    <source>
        <dbReference type="SAM" id="SignalP"/>
    </source>
</evidence>
<dbReference type="InterPro" id="IPR029058">
    <property type="entry name" value="AB_hydrolase_fold"/>
</dbReference>
<dbReference type="EMBL" id="JACYTR010000006">
    <property type="protein sequence ID" value="MBD8525044.1"/>
    <property type="molecule type" value="Genomic_DNA"/>
</dbReference>
<accession>A0AAW3ZK11</accession>
<reference evidence="3 4" key="1">
    <citation type="submission" date="2020-09" db="EMBL/GenBank/DDBJ databases">
        <title>Pseudoxanthomonas sp. CAU 1598 isolated from sand of Yaerae Beach.</title>
        <authorList>
            <person name="Kim W."/>
        </authorList>
    </citation>
    <scope>NUCLEOTIDE SEQUENCE [LARGE SCALE GENOMIC DNA]</scope>
    <source>
        <strain evidence="3 4">CAU 1598</strain>
    </source>
</reference>
<sequence>MKVLSFSFLFLFAAQVSAGTPAGEWSVSADSRRAAILIGGAEGGLAWQYLPQQVEALQQAGFSVFRTAYFNHAGTSALLQEIELDYFRRVIEWVAEQNDDLVIVAHSRGSEAALLSAIGNDKVDKLVVIAPASHVFQGIERSLEATVSRRRSAWAEAGQPLPFVPFDINQAQMEETALAAEKGEMCACVLDVYRQSLAKAAAETRIAVESIDATVLFVSSDSDPIWPSAQMADTMMASRQQAGKRSEHWRLQGGHMPHADGAVWQRIVDWLH</sequence>
<dbReference type="SUPFAM" id="SSF53474">
    <property type="entry name" value="alpha/beta-Hydrolases"/>
    <property type="match status" value="1"/>
</dbReference>
<keyword evidence="1" id="KW-0732">Signal</keyword>
<dbReference type="PANTHER" id="PTHR10824">
    <property type="entry name" value="ACYL-COENZYME A THIOESTERASE-RELATED"/>
    <property type="match status" value="1"/>
</dbReference>
<dbReference type="GO" id="GO:0047617">
    <property type="term" value="F:fatty acyl-CoA hydrolase activity"/>
    <property type="evidence" value="ECO:0007669"/>
    <property type="project" value="TreeGrafter"/>
</dbReference>
<dbReference type="Pfam" id="PF08840">
    <property type="entry name" value="BAAT_C"/>
    <property type="match status" value="1"/>
</dbReference>
<feature type="chain" id="PRO_5043520573" evidence="1">
    <location>
        <begin position="19"/>
        <end position="272"/>
    </location>
</feature>
<evidence type="ECO:0000313" key="3">
    <source>
        <dbReference type="EMBL" id="MBD8525044.1"/>
    </source>
</evidence>
<name>A0AAW3ZK11_9GAMM</name>
<comment type="caution">
    <text evidence="3">The sequence shown here is derived from an EMBL/GenBank/DDBJ whole genome shotgun (WGS) entry which is preliminary data.</text>
</comment>
<evidence type="ECO:0000313" key="4">
    <source>
        <dbReference type="Proteomes" id="UP000613768"/>
    </source>
</evidence>
<keyword evidence="4" id="KW-1185">Reference proteome</keyword>
<dbReference type="Proteomes" id="UP000613768">
    <property type="component" value="Unassembled WGS sequence"/>
</dbReference>